<accession>A0A6S7HB82</accession>
<dbReference type="SMART" id="SM00174">
    <property type="entry name" value="RHO"/>
    <property type="match status" value="1"/>
</dbReference>
<dbReference type="PROSITE" id="PS51421">
    <property type="entry name" value="RAS"/>
    <property type="match status" value="1"/>
</dbReference>
<dbReference type="GO" id="GO:0016020">
    <property type="term" value="C:membrane"/>
    <property type="evidence" value="ECO:0007669"/>
    <property type="project" value="InterPro"/>
</dbReference>
<keyword evidence="1" id="KW-0547">Nucleotide-binding</keyword>
<reference evidence="3" key="1">
    <citation type="submission" date="2020-04" db="EMBL/GenBank/DDBJ databases">
        <authorList>
            <person name="Alioto T."/>
            <person name="Alioto T."/>
            <person name="Gomez Garrido J."/>
        </authorList>
    </citation>
    <scope>NUCLEOTIDE SEQUENCE</scope>
    <source>
        <strain evidence="3">A484AB</strain>
    </source>
</reference>
<dbReference type="NCBIfam" id="TIGR00231">
    <property type="entry name" value="small_GTP"/>
    <property type="match status" value="1"/>
</dbReference>
<dbReference type="EMBL" id="CACRXK020004091">
    <property type="protein sequence ID" value="CAB4001456.1"/>
    <property type="molecule type" value="Genomic_DNA"/>
</dbReference>
<organism evidence="3 4">
    <name type="scientific">Paramuricea clavata</name>
    <name type="common">Red gorgonian</name>
    <name type="synonym">Violescent sea-whip</name>
    <dbReference type="NCBI Taxonomy" id="317549"/>
    <lineage>
        <taxon>Eukaryota</taxon>
        <taxon>Metazoa</taxon>
        <taxon>Cnidaria</taxon>
        <taxon>Anthozoa</taxon>
        <taxon>Octocorallia</taxon>
        <taxon>Malacalcyonacea</taxon>
        <taxon>Plexauridae</taxon>
        <taxon>Paramuricea</taxon>
    </lineage>
</organism>
<dbReference type="PRINTS" id="PR00449">
    <property type="entry name" value="RASTRNSFRMNG"/>
</dbReference>
<protein>
    <submittedName>
        <fullName evidence="3">GTP-binding Di-Ras1</fullName>
    </submittedName>
</protein>
<evidence type="ECO:0000256" key="2">
    <source>
        <dbReference type="ARBA" id="ARBA00023134"/>
    </source>
</evidence>
<dbReference type="GO" id="GO:0005525">
    <property type="term" value="F:GTP binding"/>
    <property type="evidence" value="ECO:0007669"/>
    <property type="project" value="UniProtKB-KW"/>
</dbReference>
<sequence length="252" mass="28802">MVKIVTTFHNIHSNKRTQAEKRRIVVESEQINMHYITEVMEKQKINFKNLARFVQCQAEPLKPRGKETQQSFRVNVVVLGTSGCGKTAFIKRFLGKPFPKHHEPTLEDVYDGHYTLKSFHTTVLLRIYDTDGSDRFPAMRNLAINEGQAFVVMYKLNSKESFKKAKKTVDEVIQARGNSVPIYLVGNKCDKPSSEQVVTTDEAIKVSQEKKCCFVVTSALMGINTDKIFREIASQMVERRLMGLDKRPTQQA</sequence>
<dbReference type="PANTHER" id="PTHR24070">
    <property type="entry name" value="RAS, DI-RAS, AND RHEB FAMILY MEMBERS OF SMALL GTPASE SUPERFAMILY"/>
    <property type="match status" value="1"/>
</dbReference>
<dbReference type="AlphaFoldDB" id="A0A6S7HB82"/>
<dbReference type="SUPFAM" id="SSF52540">
    <property type="entry name" value="P-loop containing nucleoside triphosphate hydrolases"/>
    <property type="match status" value="1"/>
</dbReference>
<dbReference type="Gene3D" id="3.40.50.300">
    <property type="entry name" value="P-loop containing nucleotide triphosphate hydrolases"/>
    <property type="match status" value="1"/>
</dbReference>
<dbReference type="Pfam" id="PF00071">
    <property type="entry name" value="Ras"/>
    <property type="match status" value="1"/>
</dbReference>
<proteinExistence type="predicted"/>
<name>A0A6S7HB82_PARCT</name>
<evidence type="ECO:0000313" key="4">
    <source>
        <dbReference type="Proteomes" id="UP001152795"/>
    </source>
</evidence>
<dbReference type="InterPro" id="IPR001806">
    <property type="entry name" value="Small_GTPase"/>
</dbReference>
<keyword evidence="4" id="KW-1185">Reference proteome</keyword>
<evidence type="ECO:0000256" key="1">
    <source>
        <dbReference type="ARBA" id="ARBA00022741"/>
    </source>
</evidence>
<dbReference type="GO" id="GO:0007165">
    <property type="term" value="P:signal transduction"/>
    <property type="evidence" value="ECO:0007669"/>
    <property type="project" value="InterPro"/>
</dbReference>
<dbReference type="PROSITE" id="PS51419">
    <property type="entry name" value="RAB"/>
    <property type="match status" value="1"/>
</dbReference>
<comment type="caution">
    <text evidence="3">The sequence shown here is derived from an EMBL/GenBank/DDBJ whole genome shotgun (WGS) entry which is preliminary data.</text>
</comment>
<dbReference type="InterPro" id="IPR020849">
    <property type="entry name" value="Small_GTPase_Ras-type"/>
</dbReference>
<keyword evidence="2" id="KW-0342">GTP-binding</keyword>
<dbReference type="InterPro" id="IPR005225">
    <property type="entry name" value="Small_GTP-bd"/>
</dbReference>
<dbReference type="SMART" id="SM00175">
    <property type="entry name" value="RAB"/>
    <property type="match status" value="1"/>
</dbReference>
<dbReference type="Proteomes" id="UP001152795">
    <property type="component" value="Unassembled WGS sequence"/>
</dbReference>
<gene>
    <name evidence="3" type="ORF">PACLA_8A069457</name>
</gene>
<dbReference type="SMART" id="SM00173">
    <property type="entry name" value="RAS"/>
    <property type="match status" value="1"/>
</dbReference>
<dbReference type="OrthoDB" id="265044at2759"/>
<dbReference type="GO" id="GO:0003924">
    <property type="term" value="F:GTPase activity"/>
    <property type="evidence" value="ECO:0007669"/>
    <property type="project" value="InterPro"/>
</dbReference>
<dbReference type="InterPro" id="IPR027417">
    <property type="entry name" value="P-loop_NTPase"/>
</dbReference>
<evidence type="ECO:0000313" key="3">
    <source>
        <dbReference type="EMBL" id="CAB4001456.1"/>
    </source>
</evidence>